<protein>
    <submittedName>
        <fullName evidence="1">Uncharacterized protein</fullName>
    </submittedName>
</protein>
<reference evidence="1" key="1">
    <citation type="submission" date="2021-02" db="EMBL/GenBank/DDBJ databases">
        <authorList>
            <person name="Dougan E. K."/>
            <person name="Rhodes N."/>
            <person name="Thang M."/>
            <person name="Chan C."/>
        </authorList>
    </citation>
    <scope>NUCLEOTIDE SEQUENCE</scope>
</reference>
<gene>
    <name evidence="1" type="ORF">PGLA1383_LOCUS14669</name>
</gene>
<dbReference type="EMBL" id="CAJNNV010008419">
    <property type="protein sequence ID" value="CAE8596200.1"/>
    <property type="molecule type" value="Genomic_DNA"/>
</dbReference>
<evidence type="ECO:0000313" key="2">
    <source>
        <dbReference type="Proteomes" id="UP000654075"/>
    </source>
</evidence>
<dbReference type="AlphaFoldDB" id="A0A813EDS9"/>
<keyword evidence="2" id="KW-1185">Reference proteome</keyword>
<name>A0A813EDS9_POLGL</name>
<organism evidence="1 2">
    <name type="scientific">Polarella glacialis</name>
    <name type="common">Dinoflagellate</name>
    <dbReference type="NCBI Taxonomy" id="89957"/>
    <lineage>
        <taxon>Eukaryota</taxon>
        <taxon>Sar</taxon>
        <taxon>Alveolata</taxon>
        <taxon>Dinophyceae</taxon>
        <taxon>Suessiales</taxon>
        <taxon>Suessiaceae</taxon>
        <taxon>Polarella</taxon>
    </lineage>
</organism>
<sequence length="212" mass="22945">MWHKSARLAPHKGQKSMTRCNSVIPNNGSGQHPVARTNAQTLKDFHWVLEKLASNNNIGKSQGVCKNSHTGQSALAPAASKAVWSYCVRLGDTIVVRKRRRLFRRTAGSKEAASAISSPSHLRISGKLPKRTRRSITAVAQQGKKELRANNSNIRAGLVGGSNIIRASSMMASPSIQVPKRCGQPQHATKACQPPCRCPLIPKTDLAHSACM</sequence>
<dbReference type="Proteomes" id="UP000654075">
    <property type="component" value="Unassembled WGS sequence"/>
</dbReference>
<proteinExistence type="predicted"/>
<evidence type="ECO:0000313" key="1">
    <source>
        <dbReference type="EMBL" id="CAE8596200.1"/>
    </source>
</evidence>
<accession>A0A813EDS9</accession>
<comment type="caution">
    <text evidence="1">The sequence shown here is derived from an EMBL/GenBank/DDBJ whole genome shotgun (WGS) entry which is preliminary data.</text>
</comment>